<comment type="caution">
    <text evidence="1">The sequence shown here is derived from an EMBL/GenBank/DDBJ whole genome shotgun (WGS) entry which is preliminary data.</text>
</comment>
<dbReference type="Proteomes" id="UP000624325">
    <property type="component" value="Unassembled WGS sequence"/>
</dbReference>
<gene>
    <name evidence="1" type="ORF">Air01nite_36600</name>
</gene>
<keyword evidence="2" id="KW-1185">Reference proteome</keyword>
<dbReference type="EMBL" id="BONC01000024">
    <property type="protein sequence ID" value="GIF57565.1"/>
    <property type="molecule type" value="Genomic_DNA"/>
</dbReference>
<evidence type="ECO:0000313" key="2">
    <source>
        <dbReference type="Proteomes" id="UP000624325"/>
    </source>
</evidence>
<evidence type="ECO:0000313" key="1">
    <source>
        <dbReference type="EMBL" id="GIF57565.1"/>
    </source>
</evidence>
<dbReference type="RefSeq" id="WP_203703808.1">
    <property type="nucleotide sequence ID" value="NZ_BAAALU010000031.1"/>
</dbReference>
<proteinExistence type="predicted"/>
<accession>A0ABQ4C5L8</accession>
<organism evidence="1 2">
    <name type="scientific">Asanoa iriomotensis</name>
    <dbReference type="NCBI Taxonomy" id="234613"/>
    <lineage>
        <taxon>Bacteria</taxon>
        <taxon>Bacillati</taxon>
        <taxon>Actinomycetota</taxon>
        <taxon>Actinomycetes</taxon>
        <taxon>Micromonosporales</taxon>
        <taxon>Micromonosporaceae</taxon>
        <taxon>Asanoa</taxon>
    </lineage>
</organism>
<sequence>MGVDLTEARLSFIPTLSRDGWLCLFAPHRYVVVYPCAGLLVDPAGTVAPSALSRLVGPVRAAVLMHLQTSKTPSQLCAITGYESPASASGSSSRSR</sequence>
<reference evidence="1 2" key="1">
    <citation type="submission" date="2021-01" db="EMBL/GenBank/DDBJ databases">
        <title>Whole genome shotgun sequence of Asanoa iriomotensis NBRC 100142.</title>
        <authorList>
            <person name="Komaki H."/>
            <person name="Tamura T."/>
        </authorList>
    </citation>
    <scope>NUCLEOTIDE SEQUENCE [LARGE SCALE GENOMIC DNA]</scope>
    <source>
        <strain evidence="1 2">NBRC 100142</strain>
    </source>
</reference>
<name>A0ABQ4C5L8_9ACTN</name>
<protein>
    <submittedName>
        <fullName evidence="1">Uncharacterized protein</fullName>
    </submittedName>
</protein>